<sequence>MSTKPQSSALSTAPAKQTRSRKTATAVDAAAAGRAGSAGGVVLEKEGSKKPASSSSTKTTKPAAAAEPKDAQPKRKPRKLNKEPSTATKDVPSTESAELEALKSRVRGLEAKVEELYKSAPQAGAAARSPRRRGKGRKTSSATTTATLGSLARDKENQASSQVVEQDDEEADEELVRLEDELEHARQDLALFHPSGNAAAGQGQQRPRTRRSTADDAEHVEEIPRDRPAAERPGVDRQVTLSGSYRIPLPATLNPEDVKTIQSGVAAAQNVARSFLDQRRANRGVQGDAGTPPGTAKLAQSQAKGKAQRAHDVGGEDGAVEGGKLGWAEWIGGYSVAISRAVKSIEHEAAMEAQRPGVAGGKSVRGGAEGGGRRKRPGVKTALSGEQIEGLMG</sequence>
<feature type="compositionally biased region" description="Low complexity" evidence="1">
    <location>
        <begin position="50"/>
        <end position="66"/>
    </location>
</feature>
<dbReference type="OMA" id="SWSEWIG"/>
<evidence type="ECO:0000256" key="1">
    <source>
        <dbReference type="SAM" id="MobiDB-lite"/>
    </source>
</evidence>
<feature type="compositionally biased region" description="Gly residues" evidence="1">
    <location>
        <begin position="358"/>
        <end position="370"/>
    </location>
</feature>
<name>A0A1Y2LLI7_EPING</name>
<proteinExistence type="predicted"/>
<feature type="region of interest" description="Disordered" evidence="1">
    <location>
        <begin position="283"/>
        <end position="317"/>
    </location>
</feature>
<feature type="region of interest" description="Disordered" evidence="1">
    <location>
        <begin position="352"/>
        <end position="393"/>
    </location>
</feature>
<dbReference type="EMBL" id="KZ107856">
    <property type="protein sequence ID" value="OSS44675.1"/>
    <property type="molecule type" value="Genomic_DNA"/>
</dbReference>
<feature type="compositionally biased region" description="Polar residues" evidence="1">
    <location>
        <begin position="83"/>
        <end position="96"/>
    </location>
</feature>
<feature type="compositionally biased region" description="Low complexity" evidence="1">
    <location>
        <begin position="139"/>
        <end position="151"/>
    </location>
</feature>
<feature type="compositionally biased region" description="Basic and acidic residues" evidence="1">
    <location>
        <begin position="212"/>
        <end position="235"/>
    </location>
</feature>
<gene>
    <name evidence="2" type="ORF">B5807_10565</name>
</gene>
<feature type="compositionally biased region" description="Low complexity" evidence="1">
    <location>
        <begin position="24"/>
        <end position="35"/>
    </location>
</feature>
<feature type="compositionally biased region" description="Basic and acidic residues" evidence="1">
    <location>
        <begin position="174"/>
        <end position="187"/>
    </location>
</feature>
<evidence type="ECO:0000313" key="2">
    <source>
        <dbReference type="EMBL" id="OSS44675.1"/>
    </source>
</evidence>
<feature type="region of interest" description="Disordered" evidence="1">
    <location>
        <begin position="1"/>
        <end position="100"/>
    </location>
</feature>
<feature type="compositionally biased region" description="Polar residues" evidence="1">
    <location>
        <begin position="1"/>
        <end position="17"/>
    </location>
</feature>
<dbReference type="InParanoid" id="A0A1Y2LLI7"/>
<dbReference type="Proteomes" id="UP000193240">
    <property type="component" value="Unassembled WGS sequence"/>
</dbReference>
<feature type="region of interest" description="Disordered" evidence="1">
    <location>
        <begin position="115"/>
        <end position="236"/>
    </location>
</feature>
<feature type="compositionally biased region" description="Low complexity" evidence="1">
    <location>
        <begin position="118"/>
        <end position="128"/>
    </location>
</feature>
<protein>
    <submittedName>
        <fullName evidence="2">Uncharacterized protein</fullName>
    </submittedName>
</protein>
<accession>A0A1Y2LLI7</accession>
<feature type="compositionally biased region" description="Basic residues" evidence="1">
    <location>
        <begin position="129"/>
        <end position="138"/>
    </location>
</feature>
<keyword evidence="3" id="KW-1185">Reference proteome</keyword>
<dbReference type="AlphaFoldDB" id="A0A1Y2LLI7"/>
<organism evidence="2 3">
    <name type="scientific">Epicoccum nigrum</name>
    <name type="common">Soil fungus</name>
    <name type="synonym">Epicoccum purpurascens</name>
    <dbReference type="NCBI Taxonomy" id="105696"/>
    <lineage>
        <taxon>Eukaryota</taxon>
        <taxon>Fungi</taxon>
        <taxon>Dikarya</taxon>
        <taxon>Ascomycota</taxon>
        <taxon>Pezizomycotina</taxon>
        <taxon>Dothideomycetes</taxon>
        <taxon>Pleosporomycetidae</taxon>
        <taxon>Pleosporales</taxon>
        <taxon>Pleosporineae</taxon>
        <taxon>Didymellaceae</taxon>
        <taxon>Epicoccum</taxon>
    </lineage>
</organism>
<evidence type="ECO:0000313" key="3">
    <source>
        <dbReference type="Proteomes" id="UP000193240"/>
    </source>
</evidence>
<reference evidence="2 3" key="1">
    <citation type="journal article" date="2017" name="Genome Announc.">
        <title>Genome sequence of the saprophytic ascomycete Epicoccum nigrum ICMP 19927 strain isolated from New Zealand.</title>
        <authorList>
            <person name="Fokin M."/>
            <person name="Fleetwood D."/>
            <person name="Weir B.S."/>
            <person name="Villas-Boas S.G."/>
        </authorList>
    </citation>
    <scope>NUCLEOTIDE SEQUENCE [LARGE SCALE GENOMIC DNA]</scope>
    <source>
        <strain evidence="2 3">ICMP 19927</strain>
    </source>
</reference>